<dbReference type="PANTHER" id="PTHR43531:SF11">
    <property type="entry name" value="METHYL-ACCEPTING CHEMOTAXIS PROTEIN 3"/>
    <property type="match status" value="1"/>
</dbReference>
<dbReference type="Pfam" id="PF00015">
    <property type="entry name" value="MCPsignal"/>
    <property type="match status" value="1"/>
</dbReference>
<comment type="similarity">
    <text evidence="7">Belongs to the methyl-accepting chemotaxis (MCP) protein family.</text>
</comment>
<dbReference type="CDD" id="cd12913">
    <property type="entry name" value="PDC1_MCP_like"/>
    <property type="match status" value="1"/>
</dbReference>
<dbReference type="SMART" id="SM00283">
    <property type="entry name" value="MA"/>
    <property type="match status" value="1"/>
</dbReference>
<feature type="region of interest" description="Disordered" evidence="9">
    <location>
        <begin position="351"/>
        <end position="379"/>
    </location>
</feature>
<evidence type="ECO:0000256" key="2">
    <source>
        <dbReference type="ARBA" id="ARBA00022475"/>
    </source>
</evidence>
<feature type="domain" description="HAMP" evidence="12">
    <location>
        <begin position="299"/>
        <end position="352"/>
    </location>
</feature>
<dbReference type="PANTHER" id="PTHR43531">
    <property type="entry name" value="PROTEIN ICFG"/>
    <property type="match status" value="1"/>
</dbReference>
<dbReference type="Gene3D" id="1.10.8.500">
    <property type="entry name" value="HAMP domain in histidine kinase"/>
    <property type="match status" value="1"/>
</dbReference>
<dbReference type="PRINTS" id="PR00260">
    <property type="entry name" value="CHEMTRNSDUCR"/>
</dbReference>
<dbReference type="SUPFAM" id="SSF158472">
    <property type="entry name" value="HAMP domain-like"/>
    <property type="match status" value="1"/>
</dbReference>
<evidence type="ECO:0000256" key="7">
    <source>
        <dbReference type="ARBA" id="ARBA00029447"/>
    </source>
</evidence>
<comment type="caution">
    <text evidence="13">The sequence shown here is derived from an EMBL/GenBank/DDBJ whole genome shotgun (WGS) entry which is preliminary data.</text>
</comment>
<dbReference type="InterPro" id="IPR051310">
    <property type="entry name" value="MCP_chemotaxis"/>
</dbReference>
<keyword evidence="14" id="KW-1185">Reference proteome</keyword>
<dbReference type="InterPro" id="IPR003660">
    <property type="entry name" value="HAMP_dom"/>
</dbReference>
<dbReference type="EMBL" id="JACIEZ010000002">
    <property type="protein sequence ID" value="MBB4064391.1"/>
    <property type="molecule type" value="Genomic_DNA"/>
</dbReference>
<dbReference type="InterPro" id="IPR004090">
    <property type="entry name" value="Chemotax_Me-accpt_rcpt"/>
</dbReference>
<name>A0A7W6J424_9HYPH</name>
<dbReference type="SUPFAM" id="SSF58104">
    <property type="entry name" value="Methyl-accepting chemotaxis protein (MCP) signaling domain"/>
    <property type="match status" value="1"/>
</dbReference>
<dbReference type="GO" id="GO:0007165">
    <property type="term" value="P:signal transduction"/>
    <property type="evidence" value="ECO:0007669"/>
    <property type="project" value="UniProtKB-KW"/>
</dbReference>
<dbReference type="GO" id="GO:0004888">
    <property type="term" value="F:transmembrane signaling receptor activity"/>
    <property type="evidence" value="ECO:0007669"/>
    <property type="project" value="InterPro"/>
</dbReference>
<dbReference type="FunFam" id="1.10.287.950:FF:000001">
    <property type="entry name" value="Methyl-accepting chemotaxis sensory transducer"/>
    <property type="match status" value="1"/>
</dbReference>
<accession>A0A7W6J424</accession>
<evidence type="ECO:0000259" key="12">
    <source>
        <dbReference type="PROSITE" id="PS50885"/>
    </source>
</evidence>
<evidence type="ECO:0000256" key="6">
    <source>
        <dbReference type="ARBA" id="ARBA00023136"/>
    </source>
</evidence>
<keyword evidence="6 10" id="KW-0472">Membrane</keyword>
<evidence type="ECO:0000256" key="4">
    <source>
        <dbReference type="ARBA" id="ARBA00022692"/>
    </source>
</evidence>
<keyword evidence="4 10" id="KW-0812">Transmembrane</keyword>
<evidence type="ECO:0000256" key="5">
    <source>
        <dbReference type="ARBA" id="ARBA00022989"/>
    </source>
</evidence>
<keyword evidence="2" id="KW-1003">Cell membrane</keyword>
<dbReference type="Pfam" id="PF02743">
    <property type="entry name" value="dCache_1"/>
    <property type="match status" value="1"/>
</dbReference>
<sequence length="694" mass="75195">MLSRMNLMMRILAVATTTVVASFSGFYLYIEKVQRISLTETIEHDMGAAGKAGAQSITNWLTGRVLLTQMMAEELQKAADPPEIMKILQNDLLSRQFIGTYIGDVAGKMTQWPDIPLPSDYDPRQRPWYKDAVAADGTVLTEPYVDASINELLITAAVPLKRDGKLIGVAGTDFSLKSLVDMVQGYNLDGNGFAFLVNRDGQLLVYPDSKLVTKELKDAFPADTPAISDQLTSTTYGGKEVLVGFVPVKGLPSVEWYLGFAVDKAVVYGPLDALRNAAFTATVIAMLLMIALMSALLSRLVVRPVRQMTAAMDALASGDTTIDIPAGDRSDEIGHMAAAVVVFRDNENERRELQAETERQRSIAEQERRAREAEKARRAEETERAVDLLAEALEHLARGDMTFQIREAFPAELDRLREDFNNSVVRLHQALLTVGSAAQAINSGSSEIRNSADGLARRTEQQAASVEETAAALEEITVTVRESAYRAEEMGALVARTRQGAERSGEVVERAVSAMRGIERSSGEISSIIGVIDEIAFQTNLLALNAGVEAARAGVAGKGFAVVAQEVRELAQRSAIAAKEIKTLIHASGGQVQAGVTLVDETGAALRTIVREVQEINSHVAAIVHAAREQSQGLQEVNLAMNQMDQGTQQNAAMVEEQTAASHRLAEEAAELHALLTQFKLHSLSGEAREDRAA</sequence>
<evidence type="ECO:0000313" key="13">
    <source>
        <dbReference type="EMBL" id="MBB4064391.1"/>
    </source>
</evidence>
<dbReference type="Gene3D" id="1.10.287.950">
    <property type="entry name" value="Methyl-accepting chemotaxis protein"/>
    <property type="match status" value="1"/>
</dbReference>
<dbReference type="AlphaFoldDB" id="A0A7W6J424"/>
<evidence type="ECO:0000256" key="10">
    <source>
        <dbReference type="SAM" id="Phobius"/>
    </source>
</evidence>
<dbReference type="Pfam" id="PF00672">
    <property type="entry name" value="HAMP"/>
    <property type="match status" value="2"/>
</dbReference>
<dbReference type="Gene3D" id="3.30.450.20">
    <property type="entry name" value="PAS domain"/>
    <property type="match status" value="2"/>
</dbReference>
<dbReference type="SUPFAM" id="SSF103190">
    <property type="entry name" value="Sensory domain-like"/>
    <property type="match status" value="1"/>
</dbReference>
<evidence type="ECO:0000256" key="9">
    <source>
        <dbReference type="SAM" id="MobiDB-lite"/>
    </source>
</evidence>
<comment type="subcellular location">
    <subcellularLocation>
        <location evidence="1">Cell membrane</location>
        <topology evidence="1">Multi-pass membrane protein</topology>
    </subcellularLocation>
</comment>
<dbReference type="InterPro" id="IPR033479">
    <property type="entry name" value="dCache_1"/>
</dbReference>
<dbReference type="CDD" id="cd06225">
    <property type="entry name" value="HAMP"/>
    <property type="match status" value="1"/>
</dbReference>
<reference evidence="13 14" key="1">
    <citation type="submission" date="2020-08" db="EMBL/GenBank/DDBJ databases">
        <title>Genomic Encyclopedia of Type Strains, Phase IV (KMG-IV): sequencing the most valuable type-strain genomes for metagenomic binning, comparative biology and taxonomic classification.</title>
        <authorList>
            <person name="Goeker M."/>
        </authorList>
    </citation>
    <scope>NUCLEOTIDE SEQUENCE [LARGE SCALE GENOMIC DNA]</scope>
    <source>
        <strain evidence="13 14">DSM 29853</strain>
    </source>
</reference>
<keyword evidence="8" id="KW-0807">Transducer</keyword>
<dbReference type="Proteomes" id="UP000528286">
    <property type="component" value="Unassembled WGS sequence"/>
</dbReference>
<dbReference type="InterPro" id="IPR029151">
    <property type="entry name" value="Sensor-like_sf"/>
</dbReference>
<evidence type="ECO:0000256" key="3">
    <source>
        <dbReference type="ARBA" id="ARBA00022500"/>
    </source>
</evidence>
<dbReference type="SMART" id="SM00304">
    <property type="entry name" value="HAMP"/>
    <property type="match status" value="2"/>
</dbReference>
<dbReference type="PROSITE" id="PS50111">
    <property type="entry name" value="CHEMOTAXIS_TRANSDUC_2"/>
    <property type="match status" value="1"/>
</dbReference>
<feature type="domain" description="Methyl-accepting transducer" evidence="11">
    <location>
        <begin position="437"/>
        <end position="666"/>
    </location>
</feature>
<feature type="domain" description="HAMP" evidence="12">
    <location>
        <begin position="384"/>
        <end position="432"/>
    </location>
</feature>
<protein>
    <submittedName>
        <fullName evidence="13">Methyl-accepting chemotaxis protein</fullName>
    </submittedName>
</protein>
<dbReference type="CDD" id="cd12912">
    <property type="entry name" value="PDC2_MCP_like"/>
    <property type="match status" value="1"/>
</dbReference>
<organism evidence="13 14">
    <name type="scientific">Gellertiella hungarica</name>
    <dbReference type="NCBI Taxonomy" id="1572859"/>
    <lineage>
        <taxon>Bacteria</taxon>
        <taxon>Pseudomonadati</taxon>
        <taxon>Pseudomonadota</taxon>
        <taxon>Alphaproteobacteria</taxon>
        <taxon>Hyphomicrobiales</taxon>
        <taxon>Rhizobiaceae</taxon>
        <taxon>Gellertiella</taxon>
    </lineage>
</organism>
<evidence type="ECO:0000256" key="8">
    <source>
        <dbReference type="PROSITE-ProRule" id="PRU00284"/>
    </source>
</evidence>
<keyword evidence="3" id="KW-0145">Chemotaxis</keyword>
<gene>
    <name evidence="13" type="ORF">GGR23_001568</name>
</gene>
<dbReference type="RefSeq" id="WP_183365617.1">
    <property type="nucleotide sequence ID" value="NZ_JACIEZ010000002.1"/>
</dbReference>
<dbReference type="GO" id="GO:0005886">
    <property type="term" value="C:plasma membrane"/>
    <property type="evidence" value="ECO:0007669"/>
    <property type="project" value="UniProtKB-SubCell"/>
</dbReference>
<dbReference type="CDD" id="cd11386">
    <property type="entry name" value="MCP_signal"/>
    <property type="match status" value="1"/>
</dbReference>
<feature type="transmembrane region" description="Helical" evidence="10">
    <location>
        <begin position="277"/>
        <end position="302"/>
    </location>
</feature>
<evidence type="ECO:0000259" key="11">
    <source>
        <dbReference type="PROSITE" id="PS50111"/>
    </source>
</evidence>
<evidence type="ECO:0000256" key="1">
    <source>
        <dbReference type="ARBA" id="ARBA00004651"/>
    </source>
</evidence>
<keyword evidence="5 10" id="KW-1133">Transmembrane helix</keyword>
<evidence type="ECO:0000313" key="14">
    <source>
        <dbReference type="Proteomes" id="UP000528286"/>
    </source>
</evidence>
<dbReference type="PROSITE" id="PS50885">
    <property type="entry name" value="HAMP"/>
    <property type="match status" value="2"/>
</dbReference>
<proteinExistence type="inferred from homology"/>
<dbReference type="InterPro" id="IPR004089">
    <property type="entry name" value="MCPsignal_dom"/>
</dbReference>
<dbReference type="GO" id="GO:0006935">
    <property type="term" value="P:chemotaxis"/>
    <property type="evidence" value="ECO:0007669"/>
    <property type="project" value="UniProtKB-KW"/>
</dbReference>